<sequence length="264" mass="30034">MGPIETERRRRCWAGLLTLHTYQGMLFRDFDMSYLLGIEAPLPADVNDVDITSEGIVQQSRSEPTQMSVMMAKLRLFRLSTQICRHTSGPSRLDQQALRNFDAAIADEQKQWDAAYMVDGSPNILDSNRYAYWCVLQTQLYEAPILRDYFWLLSGVTSLKALHAAVALNSCLQDDTEHNLDSFRGEIESLIARMADLSSRSHICLRAYRILRHLQAQAGTGDAQTGSSETPFENLFEDLTDIREWMDADLVDWNLDGQFNVFAP</sequence>
<name>A0A505HVG0_ASPNG</name>
<dbReference type="VEuPathDB" id="FungiDB:ASPNIDRAFT2_1086352"/>
<dbReference type="VEuPathDB" id="FungiDB:ATCC64974_29290"/>
<evidence type="ECO:0000313" key="1">
    <source>
        <dbReference type="EMBL" id="TPR03150.1"/>
    </source>
</evidence>
<dbReference type="VEuPathDB" id="FungiDB:M747DRAFT_369076"/>
<comment type="caution">
    <text evidence="1">The sequence shown here is derived from an EMBL/GenBank/DDBJ whole genome shotgun (WGS) entry which is preliminary data.</text>
</comment>
<gene>
    <name evidence="1" type="ORF">CAN33_0013505</name>
</gene>
<accession>A0A505HVG0</accession>
<dbReference type="CDD" id="cd12148">
    <property type="entry name" value="fungal_TF_MHR"/>
    <property type="match status" value="1"/>
</dbReference>
<dbReference type="VEuPathDB" id="FungiDB:An15g04590"/>
<reference evidence="2" key="1">
    <citation type="submission" date="2018-10" db="EMBL/GenBank/DDBJ databases">
        <title>FDA dAtabase for Regulatory Grade micrObial Sequences (FDA-ARGOS): Supporting development and validation of Infectious Disease Dx tests.</title>
        <authorList>
            <person name="Kerrigan L."/>
            <person name="Tallon L."/>
            <person name="Sadzewicz L."/>
            <person name="Sengamalay N."/>
            <person name="Ott S."/>
            <person name="Godinez A."/>
            <person name="Nagaraj S."/>
            <person name="Vavikolanu K."/>
            <person name="Nadendla S."/>
            <person name="George J."/>
            <person name="Sichtig H."/>
        </authorList>
    </citation>
    <scope>NUCLEOTIDE SEQUENCE [LARGE SCALE GENOMIC DNA]</scope>
    <source>
        <strain evidence="2">FDAARGOS_311</strain>
    </source>
</reference>
<proteinExistence type="predicted"/>
<dbReference type="EMBL" id="NKJJ02000009">
    <property type="protein sequence ID" value="TPR03150.1"/>
    <property type="molecule type" value="Genomic_DNA"/>
</dbReference>
<protein>
    <submittedName>
        <fullName evidence="1">Sugar (And other) transporter family protein</fullName>
    </submittedName>
</protein>
<evidence type="ECO:0000313" key="2">
    <source>
        <dbReference type="Proteomes" id="UP000197666"/>
    </source>
</evidence>
<dbReference type="AlphaFoldDB" id="A0A505HVG0"/>
<organism evidence="1 2">
    <name type="scientific">Aspergillus niger</name>
    <dbReference type="NCBI Taxonomy" id="5061"/>
    <lineage>
        <taxon>Eukaryota</taxon>
        <taxon>Fungi</taxon>
        <taxon>Dikarya</taxon>
        <taxon>Ascomycota</taxon>
        <taxon>Pezizomycotina</taxon>
        <taxon>Eurotiomycetes</taxon>
        <taxon>Eurotiomycetidae</taxon>
        <taxon>Eurotiales</taxon>
        <taxon>Aspergillaceae</taxon>
        <taxon>Aspergillus</taxon>
        <taxon>Aspergillus subgen. Circumdati</taxon>
    </lineage>
</organism>
<dbReference type="Proteomes" id="UP000197666">
    <property type="component" value="Unassembled WGS sequence"/>
</dbReference>